<evidence type="ECO:0000256" key="1">
    <source>
        <dbReference type="SAM" id="MobiDB-lite"/>
    </source>
</evidence>
<protein>
    <submittedName>
        <fullName evidence="2">Uncharacterized protein</fullName>
    </submittedName>
</protein>
<sequence length="334" mass="38412">MEYRAVPSLTGNLKEMLGGVVVCGKYRWGIHEHRKGLFPPQNFQYSGFYAHKPAEYEDIRVLSLQPPIEIISPLQGILASDELSERGSEHLRPHVVVHPDYLIPWLSPTGGAVEPMWFPPGRARTTRRLSVAVCWESNVSDTHLLFGLMPVGRQLCIRRDKLAIFGRRFVQDTRLVWKYLRPKGIQITQEIDPNGILRRVGNNTFIHTEDNVVQYYKRVTEDGKGRYTKARPQIFRVGDIVEVQCSVVFIKTRKTSARMNLILRALAMVDCQHTMNTDKEKKRHATKTGEPKTTPRMKRTIGFGDKEDEEERELNEGQMKRAKKVKGEEEEMST</sequence>
<accession>A0AA39MGP2</accession>
<comment type="caution">
    <text evidence="2">The sequence shown here is derived from an EMBL/GenBank/DDBJ whole genome shotgun (WGS) entry which is preliminary data.</text>
</comment>
<keyword evidence="3" id="KW-1185">Reference proteome</keyword>
<dbReference type="EMBL" id="JAUEPT010000085">
    <property type="protein sequence ID" value="KAK0433069.1"/>
    <property type="molecule type" value="Genomic_DNA"/>
</dbReference>
<name>A0AA39MGP2_9AGAR</name>
<reference evidence="2" key="1">
    <citation type="submission" date="2023-06" db="EMBL/GenBank/DDBJ databases">
        <authorList>
            <consortium name="Lawrence Berkeley National Laboratory"/>
            <person name="Ahrendt S."/>
            <person name="Sahu N."/>
            <person name="Indic B."/>
            <person name="Wong-Bajracharya J."/>
            <person name="Merenyi Z."/>
            <person name="Ke H.-M."/>
            <person name="Monk M."/>
            <person name="Kocsube S."/>
            <person name="Drula E."/>
            <person name="Lipzen A."/>
            <person name="Balint B."/>
            <person name="Henrissat B."/>
            <person name="Andreopoulos B."/>
            <person name="Martin F.M."/>
            <person name="Harder C.B."/>
            <person name="Rigling D."/>
            <person name="Ford K.L."/>
            <person name="Foster G.D."/>
            <person name="Pangilinan J."/>
            <person name="Papanicolaou A."/>
            <person name="Barry K."/>
            <person name="LaButti K."/>
            <person name="Viragh M."/>
            <person name="Koriabine M."/>
            <person name="Yan M."/>
            <person name="Riley R."/>
            <person name="Champramary S."/>
            <person name="Plett K.L."/>
            <person name="Tsai I.J."/>
            <person name="Slot J."/>
            <person name="Sipos G."/>
            <person name="Plett J."/>
            <person name="Nagy L.G."/>
            <person name="Grigoriev I.V."/>
        </authorList>
    </citation>
    <scope>NUCLEOTIDE SEQUENCE</scope>
    <source>
        <strain evidence="2">FPL87.14</strain>
    </source>
</reference>
<organism evidence="2 3">
    <name type="scientific">Armillaria borealis</name>
    <dbReference type="NCBI Taxonomy" id="47425"/>
    <lineage>
        <taxon>Eukaryota</taxon>
        <taxon>Fungi</taxon>
        <taxon>Dikarya</taxon>
        <taxon>Basidiomycota</taxon>
        <taxon>Agaricomycotina</taxon>
        <taxon>Agaricomycetes</taxon>
        <taxon>Agaricomycetidae</taxon>
        <taxon>Agaricales</taxon>
        <taxon>Marasmiineae</taxon>
        <taxon>Physalacriaceae</taxon>
        <taxon>Armillaria</taxon>
    </lineage>
</organism>
<feature type="region of interest" description="Disordered" evidence="1">
    <location>
        <begin position="276"/>
        <end position="334"/>
    </location>
</feature>
<evidence type="ECO:0000313" key="3">
    <source>
        <dbReference type="Proteomes" id="UP001175226"/>
    </source>
</evidence>
<dbReference type="AlphaFoldDB" id="A0AA39MGP2"/>
<gene>
    <name evidence="2" type="ORF">EV421DRAFT_1741804</name>
</gene>
<dbReference type="Proteomes" id="UP001175226">
    <property type="component" value="Unassembled WGS sequence"/>
</dbReference>
<proteinExistence type="predicted"/>
<evidence type="ECO:0000313" key="2">
    <source>
        <dbReference type="EMBL" id="KAK0433069.1"/>
    </source>
</evidence>